<accession>A0ABN8W3V6</accession>
<keyword evidence="3" id="KW-1185">Reference proteome</keyword>
<proteinExistence type="inferred from homology"/>
<dbReference type="RefSeq" id="WP_282011712.1">
    <property type="nucleotide sequence ID" value="NZ_OX336137.1"/>
</dbReference>
<dbReference type="EMBL" id="OX336137">
    <property type="protein sequence ID" value="CAI2718840.1"/>
    <property type="molecule type" value="Genomic_DNA"/>
</dbReference>
<protein>
    <recommendedName>
        <fullName evidence="4">DUF190 domain-containing protein</fullName>
    </recommendedName>
</protein>
<evidence type="ECO:0008006" key="4">
    <source>
        <dbReference type="Google" id="ProtNLM"/>
    </source>
</evidence>
<dbReference type="PANTHER" id="PTHR35983:SF1">
    <property type="entry name" value="UPF0166 PROTEIN TM_0021"/>
    <property type="match status" value="1"/>
</dbReference>
<dbReference type="Pfam" id="PF02641">
    <property type="entry name" value="DUF190"/>
    <property type="match status" value="1"/>
</dbReference>
<dbReference type="Proteomes" id="UP001157733">
    <property type="component" value="Chromosome"/>
</dbReference>
<dbReference type="Gene3D" id="3.30.70.120">
    <property type="match status" value="1"/>
</dbReference>
<evidence type="ECO:0000256" key="1">
    <source>
        <dbReference type="ARBA" id="ARBA00010554"/>
    </source>
</evidence>
<organism evidence="2 3">
    <name type="scientific">Nitrospina watsonii</name>
    <dbReference type="NCBI Taxonomy" id="1323948"/>
    <lineage>
        <taxon>Bacteria</taxon>
        <taxon>Pseudomonadati</taxon>
        <taxon>Nitrospinota/Tectimicrobiota group</taxon>
        <taxon>Nitrospinota</taxon>
        <taxon>Nitrospinia</taxon>
        <taxon>Nitrospinales</taxon>
        <taxon>Nitrospinaceae</taxon>
        <taxon>Nitrospina</taxon>
    </lineage>
</organism>
<dbReference type="InterPro" id="IPR011322">
    <property type="entry name" value="N-reg_PII-like_a/b"/>
</dbReference>
<dbReference type="PANTHER" id="PTHR35983">
    <property type="entry name" value="UPF0166 PROTEIN TM_0021"/>
    <property type="match status" value="1"/>
</dbReference>
<dbReference type="InterPro" id="IPR015867">
    <property type="entry name" value="N-reg_PII/ATP_PRibTrfase_C"/>
</dbReference>
<gene>
    <name evidence="2" type="ORF">NSPWAT_1984</name>
</gene>
<sequence length="115" mass="13041">MKKETEAVLLRIFIGEDDRHQGKPLYKYLVELFRREGLAGATVLRGVDGFGKTSHYHTTSILRLSTDLPMVIELVDTPEKIERILPKLEGVVTKGLITEEKVTIVFYAGDEPRSR</sequence>
<reference evidence="2 3" key="1">
    <citation type="submission" date="2022-09" db="EMBL/GenBank/DDBJ databases">
        <authorList>
            <person name="Kop L."/>
        </authorList>
    </citation>
    <scope>NUCLEOTIDE SEQUENCE [LARGE SCALE GENOMIC DNA]</scope>
    <source>
        <strain evidence="2 3">347</strain>
    </source>
</reference>
<name>A0ABN8W3V6_9BACT</name>
<evidence type="ECO:0000313" key="3">
    <source>
        <dbReference type="Proteomes" id="UP001157733"/>
    </source>
</evidence>
<dbReference type="InterPro" id="IPR003793">
    <property type="entry name" value="UPF0166"/>
</dbReference>
<comment type="similarity">
    <text evidence="1">Belongs to the UPF0166 family.</text>
</comment>
<dbReference type="SUPFAM" id="SSF54913">
    <property type="entry name" value="GlnB-like"/>
    <property type="match status" value="1"/>
</dbReference>
<evidence type="ECO:0000313" key="2">
    <source>
        <dbReference type="EMBL" id="CAI2718840.1"/>
    </source>
</evidence>